<dbReference type="EMBL" id="OV651814">
    <property type="protein sequence ID" value="CAH1106897.1"/>
    <property type="molecule type" value="Genomic_DNA"/>
</dbReference>
<protein>
    <submittedName>
        <fullName evidence="2">Uncharacterized protein</fullName>
    </submittedName>
</protein>
<dbReference type="Proteomes" id="UP001153636">
    <property type="component" value="Chromosome 2"/>
</dbReference>
<keyword evidence="3" id="KW-1185">Reference proteome</keyword>
<sequence length="112" mass="13588">MVQPEENWQKFKILRIFYSTDYYEYGMKKVKETELKSEVNTTDTEMEKRNKKYKYQYVSKDSDNDVQQKIKKKTISSRNPISSDEKDEESRINYVDFPNFSLLLRNSNNLLY</sequence>
<gene>
    <name evidence="2" type="ORF">PSYICH_LOCUS7278</name>
</gene>
<accession>A0A9P0GEX8</accession>
<dbReference type="OrthoDB" id="6776298at2759"/>
<evidence type="ECO:0000313" key="2">
    <source>
        <dbReference type="EMBL" id="CAH1106897.1"/>
    </source>
</evidence>
<dbReference type="AlphaFoldDB" id="A0A9P0GEX8"/>
<feature type="region of interest" description="Disordered" evidence="1">
    <location>
        <begin position="63"/>
        <end position="89"/>
    </location>
</feature>
<evidence type="ECO:0000256" key="1">
    <source>
        <dbReference type="SAM" id="MobiDB-lite"/>
    </source>
</evidence>
<name>A0A9P0GEX8_9CUCU</name>
<proteinExistence type="predicted"/>
<reference evidence="2" key="1">
    <citation type="submission" date="2022-01" db="EMBL/GenBank/DDBJ databases">
        <authorList>
            <person name="King R."/>
        </authorList>
    </citation>
    <scope>NUCLEOTIDE SEQUENCE</scope>
</reference>
<organism evidence="2 3">
    <name type="scientific">Psylliodes chrysocephalus</name>
    <dbReference type="NCBI Taxonomy" id="3402493"/>
    <lineage>
        <taxon>Eukaryota</taxon>
        <taxon>Metazoa</taxon>
        <taxon>Ecdysozoa</taxon>
        <taxon>Arthropoda</taxon>
        <taxon>Hexapoda</taxon>
        <taxon>Insecta</taxon>
        <taxon>Pterygota</taxon>
        <taxon>Neoptera</taxon>
        <taxon>Endopterygota</taxon>
        <taxon>Coleoptera</taxon>
        <taxon>Polyphaga</taxon>
        <taxon>Cucujiformia</taxon>
        <taxon>Chrysomeloidea</taxon>
        <taxon>Chrysomelidae</taxon>
        <taxon>Galerucinae</taxon>
        <taxon>Alticini</taxon>
        <taxon>Psylliodes</taxon>
    </lineage>
</organism>
<evidence type="ECO:0000313" key="3">
    <source>
        <dbReference type="Proteomes" id="UP001153636"/>
    </source>
</evidence>